<evidence type="ECO:0000256" key="2">
    <source>
        <dbReference type="ARBA" id="ARBA00023125"/>
    </source>
</evidence>
<dbReference type="GO" id="GO:0003677">
    <property type="term" value="F:DNA binding"/>
    <property type="evidence" value="ECO:0007669"/>
    <property type="project" value="UniProtKB-UniRule"/>
</dbReference>
<evidence type="ECO:0000256" key="3">
    <source>
        <dbReference type="ARBA" id="ARBA00023163"/>
    </source>
</evidence>
<keyword evidence="7" id="KW-1185">Reference proteome</keyword>
<dbReference type="PROSITE" id="PS50977">
    <property type="entry name" value="HTH_TETR_2"/>
    <property type="match status" value="1"/>
</dbReference>
<evidence type="ECO:0000313" key="7">
    <source>
        <dbReference type="Proteomes" id="UP000019486"/>
    </source>
</evidence>
<feature type="DNA-binding region" description="H-T-H motif" evidence="4">
    <location>
        <begin position="32"/>
        <end position="51"/>
    </location>
</feature>
<accession>W9H9M4</accession>
<gene>
    <name evidence="6" type="ORF">N825_28550</name>
</gene>
<dbReference type="PANTHER" id="PTHR47506:SF7">
    <property type="entry name" value="TRANSCRIPTIONAL REGULATORY PROTEIN"/>
    <property type="match status" value="1"/>
</dbReference>
<dbReference type="Gene3D" id="1.10.10.60">
    <property type="entry name" value="Homeodomain-like"/>
    <property type="match status" value="1"/>
</dbReference>
<proteinExistence type="predicted"/>
<dbReference type="PATRIC" id="fig|1385369.3.peg.1652"/>
<dbReference type="OrthoDB" id="9798857at2"/>
<organism evidence="6 7">
    <name type="scientific">Skermanella stibiiresistens SB22</name>
    <dbReference type="NCBI Taxonomy" id="1385369"/>
    <lineage>
        <taxon>Bacteria</taxon>
        <taxon>Pseudomonadati</taxon>
        <taxon>Pseudomonadota</taxon>
        <taxon>Alphaproteobacteria</taxon>
        <taxon>Rhodospirillales</taxon>
        <taxon>Azospirillaceae</taxon>
        <taxon>Skermanella</taxon>
    </lineage>
</organism>
<dbReference type="SUPFAM" id="SSF48498">
    <property type="entry name" value="Tetracyclin repressor-like, C-terminal domain"/>
    <property type="match status" value="1"/>
</dbReference>
<evidence type="ECO:0000256" key="4">
    <source>
        <dbReference type="PROSITE-ProRule" id="PRU00335"/>
    </source>
</evidence>
<keyword evidence="2 4" id="KW-0238">DNA-binding</keyword>
<sequence length="196" mass="21286">MRYEKGHKETTRRRILDVASGRFRRDGVDAVGLAGLMADAGLTHGGFYAHFKSKEDLIREAVTDALGQTTKAYGEKINDKDWDFETIVRHYLSPPHRDNPEKGCVAACLTAEIARHSDETRAAFSGRAGEMIDMLGSRLGPGDPLAIRRRATAIFALLVGTLQLARAEVDSGRSGEILESGIAAALELRQVPGVTP</sequence>
<dbReference type="InterPro" id="IPR001647">
    <property type="entry name" value="HTH_TetR"/>
</dbReference>
<keyword evidence="3" id="KW-0804">Transcription</keyword>
<protein>
    <submittedName>
        <fullName evidence="6">TetR family transcriptional regulator</fullName>
    </submittedName>
</protein>
<evidence type="ECO:0000256" key="1">
    <source>
        <dbReference type="ARBA" id="ARBA00023015"/>
    </source>
</evidence>
<dbReference type="AlphaFoldDB" id="W9H9M4"/>
<dbReference type="RefSeq" id="WP_037449365.1">
    <property type="nucleotide sequence ID" value="NZ_AVFL01000004.1"/>
</dbReference>
<feature type="domain" description="HTH tetR-type" evidence="5">
    <location>
        <begin position="9"/>
        <end position="69"/>
    </location>
</feature>
<comment type="caution">
    <text evidence="6">The sequence shown here is derived from an EMBL/GenBank/DDBJ whole genome shotgun (WGS) entry which is preliminary data.</text>
</comment>
<dbReference type="STRING" id="1385369.N825_28550"/>
<dbReference type="Proteomes" id="UP000019486">
    <property type="component" value="Unassembled WGS sequence"/>
</dbReference>
<dbReference type="Gene3D" id="1.10.357.10">
    <property type="entry name" value="Tetracycline Repressor, domain 2"/>
    <property type="match status" value="1"/>
</dbReference>
<dbReference type="InterPro" id="IPR036271">
    <property type="entry name" value="Tet_transcr_reg_TetR-rel_C_sf"/>
</dbReference>
<dbReference type="InterPro" id="IPR009057">
    <property type="entry name" value="Homeodomain-like_sf"/>
</dbReference>
<dbReference type="Pfam" id="PF00440">
    <property type="entry name" value="TetR_N"/>
    <property type="match status" value="1"/>
</dbReference>
<dbReference type="PANTHER" id="PTHR47506">
    <property type="entry name" value="TRANSCRIPTIONAL REGULATORY PROTEIN"/>
    <property type="match status" value="1"/>
</dbReference>
<keyword evidence="1" id="KW-0805">Transcription regulation</keyword>
<name>W9H9M4_9PROT</name>
<evidence type="ECO:0000313" key="6">
    <source>
        <dbReference type="EMBL" id="EWY41456.1"/>
    </source>
</evidence>
<dbReference type="PRINTS" id="PR00455">
    <property type="entry name" value="HTHTETR"/>
</dbReference>
<dbReference type="SUPFAM" id="SSF46689">
    <property type="entry name" value="Homeodomain-like"/>
    <property type="match status" value="1"/>
</dbReference>
<reference evidence="6 7" key="1">
    <citation type="submission" date="2013-08" db="EMBL/GenBank/DDBJ databases">
        <title>The genome sequence of Skermanella stibiiresistens.</title>
        <authorList>
            <person name="Zhu W."/>
            <person name="Wang G."/>
        </authorList>
    </citation>
    <scope>NUCLEOTIDE SEQUENCE [LARGE SCALE GENOMIC DNA]</scope>
    <source>
        <strain evidence="6 7">SB22</strain>
    </source>
</reference>
<evidence type="ECO:0000259" key="5">
    <source>
        <dbReference type="PROSITE" id="PS50977"/>
    </source>
</evidence>
<dbReference type="EMBL" id="AVFL01000004">
    <property type="protein sequence ID" value="EWY41456.1"/>
    <property type="molecule type" value="Genomic_DNA"/>
</dbReference>